<feature type="non-terminal residue" evidence="3">
    <location>
        <position position="133"/>
    </location>
</feature>
<feature type="transmembrane region" description="Helical" evidence="1">
    <location>
        <begin position="52"/>
        <end position="71"/>
    </location>
</feature>
<keyword evidence="2" id="KW-1185">Reference proteome</keyword>
<feature type="transmembrane region" description="Helical" evidence="1">
    <location>
        <begin position="83"/>
        <end position="102"/>
    </location>
</feature>
<gene>
    <name evidence="3" type="primary">LOC113472422</name>
</gene>
<feature type="non-terminal residue" evidence="3">
    <location>
        <position position="1"/>
    </location>
</feature>
<dbReference type="STRING" id="121845.A0A3Q0JHT9"/>
<proteinExistence type="predicted"/>
<keyword evidence="1" id="KW-0812">Transmembrane</keyword>
<feature type="transmembrane region" description="Helical" evidence="1">
    <location>
        <begin position="108"/>
        <end position="125"/>
    </location>
</feature>
<evidence type="ECO:0000313" key="3">
    <source>
        <dbReference type="RefSeq" id="XP_026687976.1"/>
    </source>
</evidence>
<sequence length="133" mass="15174">IEPGDNALQRRGPTSPGWRIHTVVWYAETAYHTQTERYKKDRVVTYLKTENYITLLLISYSFSLIMFSFFLTPFFDKAASAGIVASFVVSIVSLLYFLQIFLSKSPTFVFWLMSLMSSAGFALAMDKVSDNIK</sequence>
<evidence type="ECO:0000256" key="1">
    <source>
        <dbReference type="SAM" id="Phobius"/>
    </source>
</evidence>
<evidence type="ECO:0000313" key="2">
    <source>
        <dbReference type="Proteomes" id="UP000079169"/>
    </source>
</evidence>
<organism evidence="2 3">
    <name type="scientific">Diaphorina citri</name>
    <name type="common">Asian citrus psyllid</name>
    <dbReference type="NCBI Taxonomy" id="121845"/>
    <lineage>
        <taxon>Eukaryota</taxon>
        <taxon>Metazoa</taxon>
        <taxon>Ecdysozoa</taxon>
        <taxon>Arthropoda</taxon>
        <taxon>Hexapoda</taxon>
        <taxon>Insecta</taxon>
        <taxon>Pterygota</taxon>
        <taxon>Neoptera</taxon>
        <taxon>Paraneoptera</taxon>
        <taxon>Hemiptera</taxon>
        <taxon>Sternorrhyncha</taxon>
        <taxon>Psylloidea</taxon>
        <taxon>Psyllidae</taxon>
        <taxon>Diaphorininae</taxon>
        <taxon>Diaphorina</taxon>
    </lineage>
</organism>
<dbReference type="GeneID" id="113472422"/>
<dbReference type="Proteomes" id="UP000079169">
    <property type="component" value="Unplaced"/>
</dbReference>
<keyword evidence="1" id="KW-0472">Membrane</keyword>
<name>A0A3Q0JHT9_DIACI</name>
<dbReference type="RefSeq" id="XP_026687976.1">
    <property type="nucleotide sequence ID" value="XM_026832175.1"/>
</dbReference>
<dbReference type="AlphaFoldDB" id="A0A3Q0JHT9"/>
<keyword evidence="1" id="KW-1133">Transmembrane helix</keyword>
<protein>
    <submittedName>
        <fullName evidence="3">Uncharacterized protein LOC113472422</fullName>
    </submittedName>
</protein>
<reference evidence="3" key="1">
    <citation type="submission" date="2025-08" db="UniProtKB">
        <authorList>
            <consortium name="RefSeq"/>
        </authorList>
    </citation>
    <scope>IDENTIFICATION</scope>
</reference>
<dbReference type="KEGG" id="dci:113472422"/>
<accession>A0A3Q0JHT9</accession>
<dbReference type="PaxDb" id="121845-A0A3Q0JHT9"/>